<gene>
    <name evidence="5" type="ORF">J7S33_20190</name>
</gene>
<dbReference type="InterPro" id="IPR042179">
    <property type="entry name" value="KGD_C_sf"/>
</dbReference>
<evidence type="ECO:0000256" key="3">
    <source>
        <dbReference type="ARBA" id="ARBA00023052"/>
    </source>
</evidence>
<feature type="non-terminal residue" evidence="5">
    <location>
        <position position="1"/>
    </location>
</feature>
<feature type="domain" description="2-oxoglutarate dehydrogenase E1 component/KDG C-terminal" evidence="4">
    <location>
        <begin position="1"/>
        <end position="108"/>
    </location>
</feature>
<organism evidence="5 6">
    <name type="scientific">Saccharothrix algeriensis</name>
    <dbReference type="NCBI Taxonomy" id="173560"/>
    <lineage>
        <taxon>Bacteria</taxon>
        <taxon>Bacillati</taxon>
        <taxon>Actinomycetota</taxon>
        <taxon>Actinomycetes</taxon>
        <taxon>Pseudonocardiales</taxon>
        <taxon>Pseudonocardiaceae</taxon>
        <taxon>Saccharothrix</taxon>
    </lineage>
</organism>
<dbReference type="GO" id="GO:0005829">
    <property type="term" value="C:cytosol"/>
    <property type="evidence" value="ECO:0007669"/>
    <property type="project" value="TreeGrafter"/>
</dbReference>
<dbReference type="AlphaFoldDB" id="A0A8T8HTG9"/>
<dbReference type="Proteomes" id="UP000671828">
    <property type="component" value="Chromosome"/>
</dbReference>
<dbReference type="PANTHER" id="PTHR23152:SF4">
    <property type="entry name" value="2-OXOADIPATE DEHYDROGENASE COMPLEX COMPONENT E1"/>
    <property type="match status" value="1"/>
</dbReference>
<dbReference type="Gene3D" id="3.40.50.11610">
    <property type="entry name" value="Multifunctional 2-oxoglutarate metabolism enzyme, C-terminal domain"/>
    <property type="match status" value="1"/>
</dbReference>
<dbReference type="PANTHER" id="PTHR23152">
    <property type="entry name" value="2-OXOGLUTARATE DEHYDROGENASE"/>
    <property type="match status" value="1"/>
</dbReference>
<dbReference type="GO" id="GO:0004591">
    <property type="term" value="F:oxoglutarate dehydrogenase (succinyl-transferring) activity"/>
    <property type="evidence" value="ECO:0007669"/>
    <property type="project" value="TreeGrafter"/>
</dbReference>
<evidence type="ECO:0000313" key="6">
    <source>
        <dbReference type="Proteomes" id="UP000671828"/>
    </source>
</evidence>
<protein>
    <recommendedName>
        <fullName evidence="4">2-oxoglutarate dehydrogenase E1 component/KDG C-terminal domain-containing protein</fullName>
    </recommendedName>
</protein>
<dbReference type="InterPro" id="IPR011603">
    <property type="entry name" value="2oxoglutarate_DH_E1"/>
</dbReference>
<comment type="cofactor">
    <cofactor evidence="1">
        <name>thiamine diphosphate</name>
        <dbReference type="ChEBI" id="CHEBI:58937"/>
    </cofactor>
</comment>
<keyword evidence="3" id="KW-0786">Thiamine pyrophosphate</keyword>
<accession>A0A8T8HTG9</accession>
<name>A0A8T8HTG9_9PSEU</name>
<keyword evidence="2" id="KW-0560">Oxidoreductase</keyword>
<sequence length="109" mass="12464">KVYYELAAEQEKQGRKDTAIVRVEQLYPVPARKLTEALERYPNATEVRWVQEEPANQGAWPFFGLALPELLPSRFAIRRVSRRPMAAPSAGSSKVHEVEQRELIAKAFE</sequence>
<evidence type="ECO:0000313" key="5">
    <source>
        <dbReference type="EMBL" id="QTR01649.1"/>
    </source>
</evidence>
<evidence type="ECO:0000256" key="1">
    <source>
        <dbReference type="ARBA" id="ARBA00001964"/>
    </source>
</evidence>
<dbReference type="GO" id="GO:0045252">
    <property type="term" value="C:oxoglutarate dehydrogenase complex"/>
    <property type="evidence" value="ECO:0007669"/>
    <property type="project" value="TreeGrafter"/>
</dbReference>
<dbReference type="GO" id="GO:0030976">
    <property type="term" value="F:thiamine pyrophosphate binding"/>
    <property type="evidence" value="ECO:0007669"/>
    <property type="project" value="InterPro"/>
</dbReference>
<evidence type="ECO:0000256" key="2">
    <source>
        <dbReference type="ARBA" id="ARBA00023002"/>
    </source>
</evidence>
<reference evidence="5" key="1">
    <citation type="submission" date="2021-04" db="EMBL/GenBank/DDBJ databases">
        <title>Saccharothrix algeriensis WGS.</title>
        <authorList>
            <person name="Stuskova K."/>
            <person name="Hakalova E."/>
            <person name="Tebbal A.B."/>
            <person name="Eichmeier A."/>
        </authorList>
    </citation>
    <scope>NUCLEOTIDE SEQUENCE</scope>
    <source>
        <strain evidence="5">NRRL B-24137</strain>
    </source>
</reference>
<dbReference type="EMBL" id="CP072788">
    <property type="protein sequence ID" value="QTR01649.1"/>
    <property type="molecule type" value="Genomic_DNA"/>
</dbReference>
<dbReference type="Pfam" id="PF16870">
    <property type="entry name" value="OxoGdeHyase_C"/>
    <property type="match status" value="1"/>
</dbReference>
<dbReference type="GO" id="GO:0006099">
    <property type="term" value="P:tricarboxylic acid cycle"/>
    <property type="evidence" value="ECO:0007669"/>
    <property type="project" value="TreeGrafter"/>
</dbReference>
<evidence type="ECO:0000259" key="4">
    <source>
        <dbReference type="Pfam" id="PF16870"/>
    </source>
</evidence>
<dbReference type="InterPro" id="IPR031717">
    <property type="entry name" value="ODO-1/KGD_C"/>
</dbReference>
<proteinExistence type="predicted"/>